<dbReference type="SMART" id="SM00320">
    <property type="entry name" value="WD40"/>
    <property type="match status" value="3"/>
</dbReference>
<dbReference type="AlphaFoldDB" id="A0A914YYZ7"/>
<dbReference type="Gene3D" id="2.130.10.10">
    <property type="entry name" value="YVTN repeat-like/Quinoprotein amine dehydrogenase"/>
    <property type="match status" value="1"/>
</dbReference>
<keyword evidence="3" id="KW-1185">Reference proteome</keyword>
<dbReference type="PANTHER" id="PTHR13211">
    <property type="entry name" value="TELOMERASE CAJAL BODY PROTEIN 1"/>
    <property type="match status" value="1"/>
</dbReference>
<reference evidence="4" key="1">
    <citation type="submission" date="2022-11" db="UniProtKB">
        <authorList>
            <consortium name="WormBaseParasite"/>
        </authorList>
    </citation>
    <scope>IDENTIFICATION</scope>
</reference>
<protein>
    <recommendedName>
        <fullName evidence="2">WD repeat-containing protein 79</fullName>
    </recommendedName>
</protein>
<dbReference type="GO" id="GO:0030576">
    <property type="term" value="P:Cajal body organization"/>
    <property type="evidence" value="ECO:0007669"/>
    <property type="project" value="TreeGrafter"/>
</dbReference>
<dbReference type="InterPro" id="IPR051150">
    <property type="entry name" value="SWT21/TCAB1_mRNA_Telomere"/>
</dbReference>
<proteinExistence type="inferred from homology"/>
<evidence type="ECO:0000256" key="1">
    <source>
        <dbReference type="ARBA" id="ARBA00038279"/>
    </source>
</evidence>
<evidence type="ECO:0000256" key="2">
    <source>
        <dbReference type="ARBA" id="ARBA00041558"/>
    </source>
</evidence>
<organism evidence="3 4">
    <name type="scientific">Panagrolaimus superbus</name>
    <dbReference type="NCBI Taxonomy" id="310955"/>
    <lineage>
        <taxon>Eukaryota</taxon>
        <taxon>Metazoa</taxon>
        <taxon>Ecdysozoa</taxon>
        <taxon>Nematoda</taxon>
        <taxon>Chromadorea</taxon>
        <taxon>Rhabditida</taxon>
        <taxon>Tylenchina</taxon>
        <taxon>Panagrolaimomorpha</taxon>
        <taxon>Panagrolaimoidea</taxon>
        <taxon>Panagrolaimidae</taxon>
        <taxon>Panagrolaimus</taxon>
    </lineage>
</organism>
<dbReference type="SUPFAM" id="SSF50978">
    <property type="entry name" value="WD40 repeat-like"/>
    <property type="match status" value="1"/>
</dbReference>
<comment type="similarity">
    <text evidence="1">Belongs to the TCAB1 family.</text>
</comment>
<evidence type="ECO:0000313" key="3">
    <source>
        <dbReference type="Proteomes" id="UP000887577"/>
    </source>
</evidence>
<dbReference type="Pfam" id="PF00400">
    <property type="entry name" value="WD40"/>
    <property type="match status" value="1"/>
</dbReference>
<dbReference type="InterPro" id="IPR036322">
    <property type="entry name" value="WD40_repeat_dom_sf"/>
</dbReference>
<dbReference type="PANTHER" id="PTHR13211:SF0">
    <property type="entry name" value="TELOMERASE CAJAL BODY PROTEIN 1"/>
    <property type="match status" value="1"/>
</dbReference>
<accession>A0A914YYZ7</accession>
<evidence type="ECO:0000313" key="4">
    <source>
        <dbReference type="WBParaSite" id="PSU_v2.g5177.t1"/>
    </source>
</evidence>
<dbReference type="GO" id="GO:0003723">
    <property type="term" value="F:RNA binding"/>
    <property type="evidence" value="ECO:0007669"/>
    <property type="project" value="TreeGrafter"/>
</dbReference>
<sequence>MRVNFRSPSGNFLLTDSADLRIRILPYADGKIDETKVKSHCYGGLIYDQQWHPSMDIFASTSNGHPIQIFNANFENRATAKCINHLDELDSAYSIAFSNDGTKLYGGFRSSVYVFDLEKPSKALYKIKTFDKNGSVGQRAILSCMAMNPLYSGSYAIGSYNGNIGFYSDQTSKLDILFETTSRNVTHLCYSPDGNKLFYGCSKNNTIQSLDVRFGCKPLAIYNRPVNTNQRIYFEVDKSGKYLFSGTTKNEILVFDLLKETTEDEIMEPTVRISDKSRVCAGLSLHPTEAIIATSHGERIFPFPKIDESDSEEDENSAVIDYGVKLWKFC</sequence>
<dbReference type="GO" id="GO:0015030">
    <property type="term" value="C:Cajal body"/>
    <property type="evidence" value="ECO:0007669"/>
    <property type="project" value="TreeGrafter"/>
</dbReference>
<name>A0A914YYZ7_9BILA</name>
<dbReference type="InterPro" id="IPR001680">
    <property type="entry name" value="WD40_rpt"/>
</dbReference>
<dbReference type="InterPro" id="IPR015943">
    <property type="entry name" value="WD40/YVTN_repeat-like_dom_sf"/>
</dbReference>
<dbReference type="WBParaSite" id="PSU_v2.g5177.t1">
    <property type="protein sequence ID" value="PSU_v2.g5177.t1"/>
    <property type="gene ID" value="PSU_v2.g5177"/>
</dbReference>
<dbReference type="Proteomes" id="UP000887577">
    <property type="component" value="Unplaced"/>
</dbReference>